<feature type="transmembrane region" description="Helical" evidence="1">
    <location>
        <begin position="50"/>
        <end position="69"/>
    </location>
</feature>
<dbReference type="Proteomes" id="UP000324351">
    <property type="component" value="Unassembled WGS sequence"/>
</dbReference>
<proteinExistence type="predicted"/>
<evidence type="ECO:0008006" key="4">
    <source>
        <dbReference type="Google" id="ProtNLM"/>
    </source>
</evidence>
<keyword evidence="1" id="KW-1133">Transmembrane helix</keyword>
<keyword evidence="1" id="KW-0812">Transmembrane</keyword>
<reference evidence="2 3" key="1">
    <citation type="submission" date="2019-09" db="EMBL/GenBank/DDBJ databases">
        <title>Nocardioides panacisoli sp. nov., isolated from the soil of a ginseng field.</title>
        <authorList>
            <person name="Cho C."/>
        </authorList>
    </citation>
    <scope>NUCLEOTIDE SEQUENCE [LARGE SCALE GENOMIC DNA]</scope>
    <source>
        <strain evidence="2 3">BN140041</strain>
    </source>
</reference>
<comment type="caution">
    <text evidence="2">The sequence shown here is derived from an EMBL/GenBank/DDBJ whole genome shotgun (WGS) entry which is preliminary data.</text>
</comment>
<accession>A0A5B1M9V8</accession>
<keyword evidence="3" id="KW-1185">Reference proteome</keyword>
<dbReference type="AlphaFoldDB" id="A0A5B1M9V8"/>
<evidence type="ECO:0000313" key="3">
    <source>
        <dbReference type="Proteomes" id="UP000324351"/>
    </source>
</evidence>
<organism evidence="2 3">
    <name type="scientific">Nocardioides antri</name>
    <dbReference type="NCBI Taxonomy" id="2607659"/>
    <lineage>
        <taxon>Bacteria</taxon>
        <taxon>Bacillati</taxon>
        <taxon>Actinomycetota</taxon>
        <taxon>Actinomycetes</taxon>
        <taxon>Propionibacteriales</taxon>
        <taxon>Nocardioidaceae</taxon>
        <taxon>Nocardioides</taxon>
    </lineage>
</organism>
<dbReference type="EMBL" id="VUJW01000001">
    <property type="protein sequence ID" value="KAA1429384.1"/>
    <property type="molecule type" value="Genomic_DNA"/>
</dbReference>
<protein>
    <recommendedName>
        <fullName evidence="4">DUF4267 domain-containing protein</fullName>
    </recommendedName>
</protein>
<evidence type="ECO:0000313" key="2">
    <source>
        <dbReference type="EMBL" id="KAA1429384.1"/>
    </source>
</evidence>
<dbReference type="RefSeq" id="WP_149749006.1">
    <property type="nucleotide sequence ID" value="NZ_VUJW01000001.1"/>
</dbReference>
<sequence>MRIRETPGGTLATLLQGLAVGRIALGAGSVAAPRSLVRAFGVRDSPEACYLTSVFGGRAIALGAAYLMAAPTERRRLQRLCLGVDMSDTIAGIGALARGEQPRRAFAAMVVLTGTYAAIGAARLLTDLRR</sequence>
<keyword evidence="1" id="KW-0472">Membrane</keyword>
<reference evidence="2 3" key="2">
    <citation type="submission" date="2019-09" db="EMBL/GenBank/DDBJ databases">
        <authorList>
            <person name="Jin C."/>
        </authorList>
    </citation>
    <scope>NUCLEOTIDE SEQUENCE [LARGE SCALE GENOMIC DNA]</scope>
    <source>
        <strain evidence="2 3">BN140041</strain>
    </source>
</reference>
<name>A0A5B1M9V8_9ACTN</name>
<evidence type="ECO:0000256" key="1">
    <source>
        <dbReference type="SAM" id="Phobius"/>
    </source>
</evidence>
<gene>
    <name evidence="2" type="ORF">F0U47_04150</name>
</gene>
<feature type="transmembrane region" description="Helical" evidence="1">
    <location>
        <begin position="105"/>
        <end position="125"/>
    </location>
</feature>